<comment type="cofactor">
    <cofactor evidence="7">
        <name>Zn(2+)</name>
        <dbReference type="ChEBI" id="CHEBI:29105"/>
    </cofactor>
    <text evidence="7">Binds 1 zinc ion.</text>
</comment>
<dbReference type="Pfam" id="PF02130">
    <property type="entry name" value="YbeY"/>
    <property type="match status" value="1"/>
</dbReference>
<keyword evidence="4 7" id="KW-0255">Endonuclease</keyword>
<keyword evidence="9" id="KW-1185">Reference proteome</keyword>
<organism evidence="8 9">
    <name type="scientific">Algoriphagus halophytocola</name>
    <dbReference type="NCBI Taxonomy" id="2991499"/>
    <lineage>
        <taxon>Bacteria</taxon>
        <taxon>Pseudomonadati</taxon>
        <taxon>Bacteroidota</taxon>
        <taxon>Cytophagia</taxon>
        <taxon>Cytophagales</taxon>
        <taxon>Cyclobacteriaceae</taxon>
        <taxon>Algoriphagus</taxon>
    </lineage>
</organism>
<keyword evidence="7" id="KW-0690">Ribosome biogenesis</keyword>
<dbReference type="NCBIfam" id="TIGR00043">
    <property type="entry name" value="rRNA maturation RNase YbeY"/>
    <property type="match status" value="1"/>
</dbReference>
<evidence type="ECO:0000313" key="8">
    <source>
        <dbReference type="EMBL" id="UZD21556.1"/>
    </source>
</evidence>
<reference evidence="8" key="1">
    <citation type="submission" date="2022-10" db="EMBL/GenBank/DDBJ databases">
        <title>Algoriphagus sp. a novel bacteria isolate from halophytes salicornia europaea.</title>
        <authorList>
            <person name="Peng Y."/>
            <person name="Jiang L."/>
            <person name="Lee J."/>
        </authorList>
    </citation>
    <scope>NUCLEOTIDE SEQUENCE</scope>
    <source>
        <strain evidence="8">TR-M5</strain>
    </source>
</reference>
<keyword evidence="6 7" id="KW-0862">Zinc</keyword>
<comment type="function">
    <text evidence="7">Single strand-specific metallo-endoribonuclease involved in late-stage 70S ribosome quality control and in maturation of the 3' terminus of the 16S rRNA.</text>
</comment>
<proteinExistence type="inferred from homology"/>
<dbReference type="InterPro" id="IPR002036">
    <property type="entry name" value="YbeY"/>
</dbReference>
<dbReference type="EMBL" id="CP110226">
    <property type="protein sequence ID" value="UZD21556.1"/>
    <property type="molecule type" value="Genomic_DNA"/>
</dbReference>
<dbReference type="EC" id="3.1.-.-" evidence="7"/>
<sequence length="141" mass="16630">MAINFFTEEVNFILTKKNKRKSWLKEIANSEGFSISELNFIFCSDHYLHEINLEYLNHDTYTDIITFDNSEKEKVIEGDIFISVERVKENSEDLGTELEKELNRVISHGLFHLLGFKDKTDQEAKLMRQKENFAIELFDNT</sequence>
<evidence type="ECO:0000256" key="3">
    <source>
        <dbReference type="ARBA" id="ARBA00022723"/>
    </source>
</evidence>
<evidence type="ECO:0000256" key="5">
    <source>
        <dbReference type="ARBA" id="ARBA00022801"/>
    </source>
</evidence>
<feature type="binding site" evidence="7">
    <location>
        <position position="112"/>
    </location>
    <ligand>
        <name>Zn(2+)</name>
        <dbReference type="ChEBI" id="CHEBI:29105"/>
        <note>catalytic</note>
    </ligand>
</feature>
<gene>
    <name evidence="7 8" type="primary">ybeY</name>
    <name evidence="8" type="ORF">OM944_12890</name>
</gene>
<comment type="similarity">
    <text evidence="1 7">Belongs to the endoribonuclease YbeY family.</text>
</comment>
<keyword evidence="7" id="KW-0698">rRNA processing</keyword>
<keyword evidence="2 7" id="KW-0540">Nuclease</keyword>
<protein>
    <recommendedName>
        <fullName evidence="7">Endoribonuclease YbeY</fullName>
        <ecNumber evidence="7">3.1.-.-</ecNumber>
    </recommendedName>
</protein>
<evidence type="ECO:0000256" key="6">
    <source>
        <dbReference type="ARBA" id="ARBA00022833"/>
    </source>
</evidence>
<dbReference type="PANTHER" id="PTHR46986">
    <property type="entry name" value="ENDORIBONUCLEASE YBEY, CHLOROPLASTIC"/>
    <property type="match status" value="1"/>
</dbReference>
<dbReference type="Gene3D" id="3.40.390.30">
    <property type="entry name" value="Metalloproteases ('zincins'), catalytic domain"/>
    <property type="match status" value="1"/>
</dbReference>
<accession>A0ABY6MG09</accession>
<keyword evidence="5 7" id="KW-0378">Hydrolase</keyword>
<evidence type="ECO:0000256" key="7">
    <source>
        <dbReference type="HAMAP-Rule" id="MF_00009"/>
    </source>
</evidence>
<dbReference type="RefSeq" id="WP_264808028.1">
    <property type="nucleotide sequence ID" value="NZ_CP110226.1"/>
</dbReference>
<dbReference type="InterPro" id="IPR023091">
    <property type="entry name" value="MetalPrtase_cat_dom_sf_prd"/>
</dbReference>
<evidence type="ECO:0000256" key="4">
    <source>
        <dbReference type="ARBA" id="ARBA00022759"/>
    </source>
</evidence>
<evidence type="ECO:0000256" key="1">
    <source>
        <dbReference type="ARBA" id="ARBA00010875"/>
    </source>
</evidence>
<keyword evidence="3 7" id="KW-0479">Metal-binding</keyword>
<evidence type="ECO:0000256" key="2">
    <source>
        <dbReference type="ARBA" id="ARBA00022722"/>
    </source>
</evidence>
<dbReference type="SUPFAM" id="SSF55486">
    <property type="entry name" value="Metalloproteases ('zincins'), catalytic domain"/>
    <property type="match status" value="1"/>
</dbReference>
<feature type="binding site" evidence="7">
    <location>
        <position position="108"/>
    </location>
    <ligand>
        <name>Zn(2+)</name>
        <dbReference type="ChEBI" id="CHEBI:29105"/>
        <note>catalytic</note>
    </ligand>
</feature>
<keyword evidence="7" id="KW-0963">Cytoplasm</keyword>
<evidence type="ECO:0000313" key="9">
    <source>
        <dbReference type="Proteomes" id="UP001163156"/>
    </source>
</evidence>
<name>A0ABY6MG09_9BACT</name>
<dbReference type="HAMAP" id="MF_00009">
    <property type="entry name" value="Endoribonucl_YbeY"/>
    <property type="match status" value="1"/>
</dbReference>
<feature type="binding site" evidence="7">
    <location>
        <position position="118"/>
    </location>
    <ligand>
        <name>Zn(2+)</name>
        <dbReference type="ChEBI" id="CHEBI:29105"/>
        <note>catalytic</note>
    </ligand>
</feature>
<dbReference type="Proteomes" id="UP001163156">
    <property type="component" value="Chromosome"/>
</dbReference>
<comment type="subcellular location">
    <subcellularLocation>
        <location evidence="7">Cytoplasm</location>
    </subcellularLocation>
</comment>
<dbReference type="PANTHER" id="PTHR46986:SF1">
    <property type="entry name" value="ENDORIBONUCLEASE YBEY, CHLOROPLASTIC"/>
    <property type="match status" value="1"/>
</dbReference>